<proteinExistence type="predicted"/>
<evidence type="ECO:0000313" key="2">
    <source>
        <dbReference type="Proteomes" id="UP001551482"/>
    </source>
</evidence>
<protein>
    <submittedName>
        <fullName evidence="1">Uncharacterized protein</fullName>
    </submittedName>
</protein>
<sequence length="136" mass="14407">MSMWLHLAKVDAAVAADVRSNPDLVDDLLDGAHPADETHGEDYRAVDQIAEGRADVEEGAADWREAYPWLGKATGEGGGEIDGTDFGYGPAFLLDADEVRQVADGLAAEGWSRFLELGPFYAKAAAEGKCVVGALI</sequence>
<name>A0ABV3DEF5_9ACTN</name>
<organism evidence="1 2">
    <name type="scientific">Streptodolium elevatio</name>
    <dbReference type="NCBI Taxonomy" id="3157996"/>
    <lineage>
        <taxon>Bacteria</taxon>
        <taxon>Bacillati</taxon>
        <taxon>Actinomycetota</taxon>
        <taxon>Actinomycetes</taxon>
        <taxon>Kitasatosporales</taxon>
        <taxon>Streptomycetaceae</taxon>
        <taxon>Streptodolium</taxon>
    </lineage>
</organism>
<accession>A0ABV3DEF5</accession>
<dbReference type="Proteomes" id="UP001551482">
    <property type="component" value="Unassembled WGS sequence"/>
</dbReference>
<comment type="caution">
    <text evidence="1">The sequence shown here is derived from an EMBL/GenBank/DDBJ whole genome shotgun (WGS) entry which is preliminary data.</text>
</comment>
<gene>
    <name evidence="1" type="ORF">AB0C36_11500</name>
</gene>
<evidence type="ECO:0000313" key="1">
    <source>
        <dbReference type="EMBL" id="MEU8134126.1"/>
    </source>
</evidence>
<keyword evidence="2" id="KW-1185">Reference proteome</keyword>
<reference evidence="1 2" key="1">
    <citation type="submission" date="2024-06" db="EMBL/GenBank/DDBJ databases">
        <title>The Natural Products Discovery Center: Release of the First 8490 Sequenced Strains for Exploring Actinobacteria Biosynthetic Diversity.</title>
        <authorList>
            <person name="Kalkreuter E."/>
            <person name="Kautsar S.A."/>
            <person name="Yang D."/>
            <person name="Bader C.D."/>
            <person name="Teijaro C.N."/>
            <person name="Fluegel L."/>
            <person name="Davis C.M."/>
            <person name="Simpson J.R."/>
            <person name="Lauterbach L."/>
            <person name="Steele A.D."/>
            <person name="Gui C."/>
            <person name="Meng S."/>
            <person name="Li G."/>
            <person name="Viehrig K."/>
            <person name="Ye F."/>
            <person name="Su P."/>
            <person name="Kiefer A.F."/>
            <person name="Nichols A."/>
            <person name="Cepeda A.J."/>
            <person name="Yan W."/>
            <person name="Fan B."/>
            <person name="Jiang Y."/>
            <person name="Adhikari A."/>
            <person name="Zheng C.-J."/>
            <person name="Schuster L."/>
            <person name="Cowan T.M."/>
            <person name="Smanski M.J."/>
            <person name="Chevrette M.G."/>
            <person name="De Carvalho L.P.S."/>
            <person name="Shen B."/>
        </authorList>
    </citation>
    <scope>NUCLEOTIDE SEQUENCE [LARGE SCALE GENOMIC DNA]</scope>
    <source>
        <strain evidence="1 2">NPDC048946</strain>
    </source>
</reference>
<dbReference type="RefSeq" id="WP_358352523.1">
    <property type="nucleotide sequence ID" value="NZ_JBEZFP010000022.1"/>
</dbReference>
<dbReference type="EMBL" id="JBEZFP010000022">
    <property type="protein sequence ID" value="MEU8134126.1"/>
    <property type="molecule type" value="Genomic_DNA"/>
</dbReference>